<gene>
    <name evidence="7" type="ORF">M569_11947</name>
</gene>
<dbReference type="AlphaFoldDB" id="S8CEF5"/>
<dbReference type="Gene3D" id="2.40.30.60">
    <property type="entry name" value="RimM"/>
    <property type="match status" value="1"/>
</dbReference>
<evidence type="ECO:0008006" key="9">
    <source>
        <dbReference type="Google" id="ProtNLM"/>
    </source>
</evidence>
<sequence length="204" mass="22913">SATQDLVDSTSDSGFVETGYIYRVHGLQGEVKVKPATDFPELRFSKPGTRWLKRQVLGTEIMEEIKLVEGRGRPGQNWIVKFEDINTVEQAQKLVGSAILVTDQDRPVLEEGDFYTHDLIGMRVVLQETGEIVGTIANVFNNGASDLLHVELNSSTHRAWIPFVEAIVPTVSLEKREIVITPPKGLLELNIPKHEKSKKERREL</sequence>
<dbReference type="Proteomes" id="UP000015453">
    <property type="component" value="Unassembled WGS sequence"/>
</dbReference>
<dbReference type="InterPro" id="IPR036976">
    <property type="entry name" value="RimM_N_sf"/>
</dbReference>
<keyword evidence="8" id="KW-1185">Reference proteome</keyword>
<dbReference type="InterPro" id="IPR056792">
    <property type="entry name" value="PRC_RimM"/>
</dbReference>
<evidence type="ECO:0000259" key="6">
    <source>
        <dbReference type="Pfam" id="PF24986"/>
    </source>
</evidence>
<feature type="non-terminal residue" evidence="7">
    <location>
        <position position="1"/>
    </location>
</feature>
<feature type="non-terminal residue" evidence="7">
    <location>
        <position position="204"/>
    </location>
</feature>
<dbReference type="PANTHER" id="PTHR33692:SF1">
    <property type="entry name" value="RIBOSOME MATURATION FACTOR RIMM"/>
    <property type="match status" value="1"/>
</dbReference>
<dbReference type="Gene3D" id="2.30.30.240">
    <property type="entry name" value="PRC-barrel domain"/>
    <property type="match status" value="1"/>
</dbReference>
<dbReference type="Pfam" id="PF24986">
    <property type="entry name" value="PRC_RimM"/>
    <property type="match status" value="1"/>
</dbReference>
<feature type="domain" description="Ribosome maturation factor RimM PRC barrel" evidence="6">
    <location>
        <begin position="117"/>
        <end position="186"/>
    </location>
</feature>
<reference evidence="7 8" key="1">
    <citation type="journal article" date="2013" name="BMC Genomics">
        <title>The miniature genome of a carnivorous plant Genlisea aurea contains a low number of genes and short non-coding sequences.</title>
        <authorList>
            <person name="Leushkin E.V."/>
            <person name="Sutormin R.A."/>
            <person name="Nabieva E.R."/>
            <person name="Penin A.A."/>
            <person name="Kondrashov A.S."/>
            <person name="Logacheva M.D."/>
        </authorList>
    </citation>
    <scope>NUCLEOTIDE SEQUENCE [LARGE SCALE GENOMIC DNA]</scope>
</reference>
<organism evidence="7 8">
    <name type="scientific">Genlisea aurea</name>
    <dbReference type="NCBI Taxonomy" id="192259"/>
    <lineage>
        <taxon>Eukaryota</taxon>
        <taxon>Viridiplantae</taxon>
        <taxon>Streptophyta</taxon>
        <taxon>Embryophyta</taxon>
        <taxon>Tracheophyta</taxon>
        <taxon>Spermatophyta</taxon>
        <taxon>Magnoliopsida</taxon>
        <taxon>eudicotyledons</taxon>
        <taxon>Gunneridae</taxon>
        <taxon>Pentapetalae</taxon>
        <taxon>asterids</taxon>
        <taxon>lamiids</taxon>
        <taxon>Lamiales</taxon>
        <taxon>Lentibulariaceae</taxon>
        <taxon>Genlisea</taxon>
    </lineage>
</organism>
<keyword evidence="3" id="KW-0698">rRNA processing</keyword>
<keyword evidence="4" id="KW-0143">Chaperone</keyword>
<dbReference type="NCBIfam" id="TIGR02273">
    <property type="entry name" value="16S_RimM"/>
    <property type="match status" value="1"/>
</dbReference>
<dbReference type="EMBL" id="AUSU01005858">
    <property type="protein sequence ID" value="EPS62841.1"/>
    <property type="molecule type" value="Genomic_DNA"/>
</dbReference>
<dbReference type="GO" id="GO:0043022">
    <property type="term" value="F:ribosome binding"/>
    <property type="evidence" value="ECO:0007669"/>
    <property type="project" value="InterPro"/>
</dbReference>
<comment type="caution">
    <text evidence="7">The sequence shown here is derived from an EMBL/GenBank/DDBJ whole genome shotgun (WGS) entry which is preliminary data.</text>
</comment>
<dbReference type="Pfam" id="PF01782">
    <property type="entry name" value="RimM"/>
    <property type="match status" value="1"/>
</dbReference>
<keyword evidence="2" id="KW-0690">Ribosome biogenesis</keyword>
<dbReference type="HAMAP" id="MF_00014">
    <property type="entry name" value="Ribosome_mat_RimM"/>
    <property type="match status" value="1"/>
</dbReference>
<evidence type="ECO:0000256" key="3">
    <source>
        <dbReference type="ARBA" id="ARBA00022552"/>
    </source>
</evidence>
<proteinExistence type="inferred from homology"/>
<name>S8CEF5_9LAMI</name>
<dbReference type="SUPFAM" id="SSF50447">
    <property type="entry name" value="Translation proteins"/>
    <property type="match status" value="1"/>
</dbReference>
<dbReference type="GO" id="GO:0006364">
    <property type="term" value="P:rRNA processing"/>
    <property type="evidence" value="ECO:0007669"/>
    <property type="project" value="UniProtKB-KW"/>
</dbReference>
<dbReference type="InterPro" id="IPR009000">
    <property type="entry name" value="Transl_B-barrel_sf"/>
</dbReference>
<evidence type="ECO:0000256" key="2">
    <source>
        <dbReference type="ARBA" id="ARBA00022517"/>
    </source>
</evidence>
<evidence type="ECO:0000313" key="8">
    <source>
        <dbReference type="Proteomes" id="UP000015453"/>
    </source>
</evidence>
<evidence type="ECO:0000256" key="1">
    <source>
        <dbReference type="ARBA" id="ARBA00022490"/>
    </source>
</evidence>
<feature type="domain" description="RimM N-terminal" evidence="5">
    <location>
        <begin position="18"/>
        <end position="104"/>
    </location>
</feature>
<dbReference type="InterPro" id="IPR011033">
    <property type="entry name" value="PRC_barrel-like_sf"/>
</dbReference>
<dbReference type="SUPFAM" id="SSF50346">
    <property type="entry name" value="PRC-barrel domain"/>
    <property type="match status" value="1"/>
</dbReference>
<protein>
    <recommendedName>
        <fullName evidence="9">RimM N-terminal domain-containing protein</fullName>
    </recommendedName>
</protein>
<keyword evidence="1" id="KW-0963">Cytoplasm</keyword>
<evidence type="ECO:0000259" key="5">
    <source>
        <dbReference type="Pfam" id="PF01782"/>
    </source>
</evidence>
<evidence type="ECO:0000256" key="4">
    <source>
        <dbReference type="ARBA" id="ARBA00023186"/>
    </source>
</evidence>
<dbReference type="InterPro" id="IPR002676">
    <property type="entry name" value="RimM_N"/>
</dbReference>
<dbReference type="FunFam" id="2.30.30.240:FF:000002">
    <property type="entry name" value="Ribosome maturation factor rimM"/>
    <property type="match status" value="1"/>
</dbReference>
<evidence type="ECO:0000313" key="7">
    <source>
        <dbReference type="EMBL" id="EPS62841.1"/>
    </source>
</evidence>
<dbReference type="PANTHER" id="PTHR33692">
    <property type="entry name" value="RIBOSOME MATURATION FACTOR RIMM"/>
    <property type="match status" value="1"/>
</dbReference>
<dbReference type="InterPro" id="IPR011961">
    <property type="entry name" value="RimM"/>
</dbReference>
<dbReference type="GO" id="GO:0005840">
    <property type="term" value="C:ribosome"/>
    <property type="evidence" value="ECO:0007669"/>
    <property type="project" value="InterPro"/>
</dbReference>
<accession>S8CEF5</accession>
<dbReference type="OrthoDB" id="532420at2759"/>